<evidence type="ECO:0000256" key="5">
    <source>
        <dbReference type="ARBA" id="ARBA00022691"/>
    </source>
</evidence>
<dbReference type="SUPFAM" id="SSF53335">
    <property type="entry name" value="S-adenosyl-L-methionine-dependent methyltransferases"/>
    <property type="match status" value="1"/>
</dbReference>
<comment type="caution">
    <text evidence="8">The sequence shown here is derived from an EMBL/GenBank/DDBJ whole genome shotgun (WGS) entry which is preliminary data.</text>
</comment>
<evidence type="ECO:0000313" key="9">
    <source>
        <dbReference type="Proteomes" id="UP000266298"/>
    </source>
</evidence>
<dbReference type="PANTHER" id="PTHR30481:SF3">
    <property type="entry name" value="DNA ADENINE METHYLASE"/>
    <property type="match status" value="1"/>
</dbReference>
<dbReference type="Gene3D" id="1.10.1020.10">
    <property type="entry name" value="Adenine-specific Methyltransferase, Domain 2"/>
    <property type="match status" value="1"/>
</dbReference>
<dbReference type="GO" id="GO:0043565">
    <property type="term" value="F:sequence-specific DNA binding"/>
    <property type="evidence" value="ECO:0007669"/>
    <property type="project" value="TreeGrafter"/>
</dbReference>
<dbReference type="Gene3D" id="3.40.50.150">
    <property type="entry name" value="Vaccinia Virus protein VP39"/>
    <property type="match status" value="1"/>
</dbReference>
<keyword evidence="3 8" id="KW-0489">Methyltransferase</keyword>
<dbReference type="InterPro" id="IPR023095">
    <property type="entry name" value="Ade_MeTrfase_dom_2"/>
</dbReference>
<reference evidence="8 9" key="1">
    <citation type="submission" date="2018-08" db="EMBL/GenBank/DDBJ databases">
        <title>Genome Sequence of Clavibacter michiganensis Subspecies type strains, and the Atypical Peach-Colored Strains Isolated from Tomato.</title>
        <authorList>
            <person name="Osdaghi E."/>
            <person name="Portier P."/>
            <person name="Briand M."/>
            <person name="Jacques M.-A."/>
        </authorList>
    </citation>
    <scope>NUCLEOTIDE SEQUENCE [LARGE SCALE GENOMIC DNA]</scope>
    <source>
        <strain evidence="8 9">CFBP 7493</strain>
    </source>
</reference>
<evidence type="ECO:0000256" key="7">
    <source>
        <dbReference type="PIRSR" id="PIRSR000398-1"/>
    </source>
</evidence>
<dbReference type="PRINTS" id="PR00505">
    <property type="entry name" value="D12N6MTFRASE"/>
</dbReference>
<dbReference type="PIRSF" id="PIRSF000398">
    <property type="entry name" value="M_m6A_EcoRV"/>
    <property type="match status" value="1"/>
</dbReference>
<dbReference type="EMBL" id="QWEC01000018">
    <property type="protein sequence ID" value="RII98549.1"/>
    <property type="molecule type" value="Genomic_DNA"/>
</dbReference>
<evidence type="ECO:0000256" key="1">
    <source>
        <dbReference type="ARBA" id="ARBA00006594"/>
    </source>
</evidence>
<feature type="binding site" evidence="7">
    <location>
        <position position="212"/>
    </location>
    <ligand>
        <name>S-adenosyl-L-methionine</name>
        <dbReference type="ChEBI" id="CHEBI:59789"/>
    </ligand>
</feature>
<dbReference type="NCBIfam" id="TIGR00571">
    <property type="entry name" value="dam"/>
    <property type="match status" value="1"/>
</dbReference>
<evidence type="ECO:0000256" key="4">
    <source>
        <dbReference type="ARBA" id="ARBA00022679"/>
    </source>
</evidence>
<evidence type="ECO:0000256" key="3">
    <source>
        <dbReference type="ARBA" id="ARBA00022603"/>
    </source>
</evidence>
<evidence type="ECO:0000256" key="6">
    <source>
        <dbReference type="ARBA" id="ARBA00047942"/>
    </source>
</evidence>
<feature type="binding site" evidence="7">
    <location>
        <position position="44"/>
    </location>
    <ligand>
        <name>S-adenosyl-L-methionine</name>
        <dbReference type="ChEBI" id="CHEBI:59789"/>
    </ligand>
</feature>
<feature type="binding site" evidence="7">
    <location>
        <position position="89"/>
    </location>
    <ligand>
        <name>S-adenosyl-L-methionine</name>
        <dbReference type="ChEBI" id="CHEBI:59789"/>
    </ligand>
</feature>
<gene>
    <name evidence="8" type="ORF">DZF96_02490</name>
</gene>
<comment type="catalytic activity">
    <reaction evidence="6">
        <text>a 2'-deoxyadenosine in DNA + S-adenosyl-L-methionine = an N(6)-methyl-2'-deoxyadenosine in DNA + S-adenosyl-L-homocysteine + H(+)</text>
        <dbReference type="Rhea" id="RHEA:15197"/>
        <dbReference type="Rhea" id="RHEA-COMP:12418"/>
        <dbReference type="Rhea" id="RHEA-COMP:12419"/>
        <dbReference type="ChEBI" id="CHEBI:15378"/>
        <dbReference type="ChEBI" id="CHEBI:57856"/>
        <dbReference type="ChEBI" id="CHEBI:59789"/>
        <dbReference type="ChEBI" id="CHEBI:90615"/>
        <dbReference type="ChEBI" id="CHEBI:90616"/>
        <dbReference type="EC" id="2.1.1.72"/>
    </reaction>
</comment>
<evidence type="ECO:0000313" key="8">
    <source>
        <dbReference type="EMBL" id="RII98549.1"/>
    </source>
</evidence>
<dbReference type="PANTHER" id="PTHR30481">
    <property type="entry name" value="DNA ADENINE METHYLASE"/>
    <property type="match status" value="1"/>
</dbReference>
<keyword evidence="5" id="KW-0949">S-adenosyl-L-methionine</keyword>
<feature type="binding site" evidence="7">
    <location>
        <position position="48"/>
    </location>
    <ligand>
        <name>S-adenosyl-L-methionine</name>
        <dbReference type="ChEBI" id="CHEBI:59789"/>
    </ligand>
</feature>
<dbReference type="InterPro" id="IPR012327">
    <property type="entry name" value="MeTrfase_D12"/>
</dbReference>
<dbReference type="REBASE" id="301570">
    <property type="entry name" value="M.Cmi7493ORF2490P"/>
</dbReference>
<protein>
    <recommendedName>
        <fullName evidence="2">site-specific DNA-methyltransferase (adenine-specific)</fullName>
        <ecNumber evidence="2">2.1.1.72</ecNumber>
    </recommendedName>
</protein>
<dbReference type="InterPro" id="IPR012263">
    <property type="entry name" value="M_m6A_EcoRV"/>
</dbReference>
<dbReference type="Proteomes" id="UP000266298">
    <property type="component" value="Unassembled WGS sequence"/>
</dbReference>
<name>A0A399NYN3_9MICO</name>
<dbReference type="GO" id="GO:0006298">
    <property type="term" value="P:mismatch repair"/>
    <property type="evidence" value="ECO:0007669"/>
    <property type="project" value="TreeGrafter"/>
</dbReference>
<dbReference type="Pfam" id="PF02086">
    <property type="entry name" value="MethyltransfD12"/>
    <property type="match status" value="1"/>
</dbReference>
<dbReference type="AlphaFoldDB" id="A0A399NYN3"/>
<proteinExistence type="inferred from homology"/>
<organism evidence="8 9">
    <name type="scientific">Clavibacter michiganensis</name>
    <dbReference type="NCBI Taxonomy" id="28447"/>
    <lineage>
        <taxon>Bacteria</taxon>
        <taxon>Bacillati</taxon>
        <taxon>Actinomycetota</taxon>
        <taxon>Actinomycetes</taxon>
        <taxon>Micrococcales</taxon>
        <taxon>Microbacteriaceae</taxon>
        <taxon>Clavibacter</taxon>
    </lineage>
</organism>
<dbReference type="InterPro" id="IPR029063">
    <property type="entry name" value="SAM-dependent_MTases_sf"/>
</dbReference>
<dbReference type="EC" id="2.1.1.72" evidence="2"/>
<dbReference type="GO" id="GO:1904047">
    <property type="term" value="F:S-adenosyl-L-methionine binding"/>
    <property type="evidence" value="ECO:0007669"/>
    <property type="project" value="TreeGrafter"/>
</dbReference>
<accession>A0A399NYN3</accession>
<evidence type="ECO:0000256" key="2">
    <source>
        <dbReference type="ARBA" id="ARBA00011900"/>
    </source>
</evidence>
<keyword evidence="4 8" id="KW-0808">Transferase</keyword>
<sequence>MYLEHHGIWFAAATPCIASQHSTALTMKCGHKLRKLVTRSPLRWAGSKRSLLPLISGLTPDFNGQYVEPFMGSACVFFNMKPKKATLSDFNGDLVIFFTQLRDNVDELASRFQNLDETGLDYYSQRAMRISELTPPDRAARFLYLNRHSFNAVYRTNRQGQFNVPKGTRTGAAPTRDELISASRSLTNTVIRHCDYLQSTAQATVEDFVYLDPPYRNADRKTYGEYGYNAFGTDEDVSMLAVELDRLNEIGAKVLLSFNMDDHLMSALDGWTIVHVQRRRSVAANASSRTALQGEILAYNYEVSVNA</sequence>
<dbReference type="GO" id="GO:0009307">
    <property type="term" value="P:DNA restriction-modification system"/>
    <property type="evidence" value="ECO:0007669"/>
    <property type="project" value="InterPro"/>
</dbReference>
<dbReference type="GO" id="GO:0009007">
    <property type="term" value="F:site-specific DNA-methyltransferase (adenine-specific) activity"/>
    <property type="evidence" value="ECO:0007669"/>
    <property type="project" value="UniProtKB-EC"/>
</dbReference>
<dbReference type="GO" id="GO:0032259">
    <property type="term" value="P:methylation"/>
    <property type="evidence" value="ECO:0007669"/>
    <property type="project" value="UniProtKB-KW"/>
</dbReference>
<comment type="similarity">
    <text evidence="1">Belongs to the N(4)/N(6)-methyltransferase family.</text>
</comment>